<proteinExistence type="predicted"/>
<name>A0ABV0GAG8_9BURK</name>
<dbReference type="Proteomes" id="UP001462640">
    <property type="component" value="Unassembled WGS sequence"/>
</dbReference>
<keyword evidence="1" id="KW-0175">Coiled coil</keyword>
<evidence type="ECO:0000256" key="1">
    <source>
        <dbReference type="SAM" id="Coils"/>
    </source>
</evidence>
<keyword evidence="3" id="KW-1185">Reference proteome</keyword>
<gene>
    <name evidence="2" type="ORF">ABDJ40_04580</name>
</gene>
<sequence length="322" mass="35865">MPTLLIPRQLCVFESLPCAGLAWREQQRFATAQARRLAPFASTGSSAVIRKGRLMLWLWDSQELQQLLEPLKLKIGDWRLVAECVYGEAPQGQGEQRRSCMNGEDLWQVEQQSVVGSIWRASTQGHAVTRGPWGRNLTPQVGAGPQKEARSWRVKPVVLANAAMAALTLSTMGYLGFNAGRYWSLEGEVARLEAEADQADNRIVQLSHIGSEARKEAEWLDQYRQLASSIQVNRLLEAIQPLLERHGVVISEFELRDQHLRLQLVTAAGDIDLPALLDSFIHLSGVADVQLRDSNELTSVTLAMQLPGYRRLMGPASEAVHE</sequence>
<evidence type="ECO:0000313" key="2">
    <source>
        <dbReference type="EMBL" id="MEO3712040.1"/>
    </source>
</evidence>
<feature type="coiled-coil region" evidence="1">
    <location>
        <begin position="182"/>
        <end position="209"/>
    </location>
</feature>
<protein>
    <recommendedName>
        <fullName evidence="4">GspL periplasmic domain-containing protein</fullName>
    </recommendedName>
</protein>
<accession>A0ABV0GAG8</accession>
<comment type="caution">
    <text evidence="2">The sequence shown here is derived from an EMBL/GenBank/DDBJ whole genome shotgun (WGS) entry which is preliminary data.</text>
</comment>
<reference evidence="2 3" key="1">
    <citation type="submission" date="2024-05" db="EMBL/GenBank/DDBJ databases">
        <title>Roseateles sp. 2.12 16S ribosomal RNA gene Genome sequencing and assembly.</title>
        <authorList>
            <person name="Woo H."/>
        </authorList>
    </citation>
    <scope>NUCLEOTIDE SEQUENCE [LARGE SCALE GENOMIC DNA]</scope>
    <source>
        <strain evidence="2 3">2.12</strain>
    </source>
</reference>
<evidence type="ECO:0000313" key="3">
    <source>
        <dbReference type="Proteomes" id="UP001462640"/>
    </source>
</evidence>
<dbReference type="EMBL" id="JBDPZC010000001">
    <property type="protein sequence ID" value="MEO3712040.1"/>
    <property type="molecule type" value="Genomic_DNA"/>
</dbReference>
<evidence type="ECO:0008006" key="4">
    <source>
        <dbReference type="Google" id="ProtNLM"/>
    </source>
</evidence>
<organism evidence="2 3">
    <name type="scientific">Roseateles flavus</name>
    <dbReference type="NCBI Taxonomy" id="3149041"/>
    <lineage>
        <taxon>Bacteria</taxon>
        <taxon>Pseudomonadati</taxon>
        <taxon>Pseudomonadota</taxon>
        <taxon>Betaproteobacteria</taxon>
        <taxon>Burkholderiales</taxon>
        <taxon>Sphaerotilaceae</taxon>
        <taxon>Roseateles</taxon>
    </lineage>
</organism>